<dbReference type="Proteomes" id="UP000663882">
    <property type="component" value="Unassembled WGS sequence"/>
</dbReference>
<proteinExistence type="predicted"/>
<evidence type="ECO:0000313" key="4">
    <source>
        <dbReference type="Proteomes" id="UP000663882"/>
    </source>
</evidence>
<organism evidence="2 4">
    <name type="scientific">Rotaria sordida</name>
    <dbReference type="NCBI Taxonomy" id="392033"/>
    <lineage>
        <taxon>Eukaryota</taxon>
        <taxon>Metazoa</taxon>
        <taxon>Spiralia</taxon>
        <taxon>Gnathifera</taxon>
        <taxon>Rotifera</taxon>
        <taxon>Eurotatoria</taxon>
        <taxon>Bdelloidea</taxon>
        <taxon>Philodinida</taxon>
        <taxon>Philodinidae</taxon>
        <taxon>Rotaria</taxon>
    </lineage>
</organism>
<evidence type="ECO:0000313" key="2">
    <source>
        <dbReference type="EMBL" id="CAF1252086.1"/>
    </source>
</evidence>
<feature type="transmembrane region" description="Helical" evidence="1">
    <location>
        <begin position="201"/>
        <end position="225"/>
    </location>
</feature>
<dbReference type="EMBL" id="CAJNOO010002270">
    <property type="protein sequence ID" value="CAF1252086.1"/>
    <property type="molecule type" value="Genomic_DNA"/>
</dbReference>
<keyword evidence="1" id="KW-0472">Membrane</keyword>
<gene>
    <name evidence="3" type="ORF">OTI717_LOCUS35580</name>
    <name evidence="2" type="ORF">RFH988_LOCUS27227</name>
</gene>
<keyword evidence="1" id="KW-0812">Transmembrane</keyword>
<comment type="caution">
    <text evidence="2">The sequence shown here is derived from an EMBL/GenBank/DDBJ whole genome shotgun (WGS) entry which is preliminary data.</text>
</comment>
<dbReference type="EMBL" id="CAJOAX010013968">
    <property type="protein sequence ID" value="CAF4137840.1"/>
    <property type="molecule type" value="Genomic_DNA"/>
</dbReference>
<dbReference type="AlphaFoldDB" id="A0A815A5F4"/>
<sequence length="260" mass="30846">MSNRSNLIVRKIPECEKESHAIINSFTSLRKTSATTPLLSDYDYQAPRTCHSLSPESKWHIVRHNIHKIRSWGCIKRMSAVDQPFRDWYLFFQMRRELKNAEEEIRAIQYRKDFRPIHHFDLPIDETHIRRYNVSHIRSTDGLYYAGLGSEPIVLQYLLYYFSKECPVPYGSIFYSFLSDINAVLHTNRQRMHQVVVYRKVALIITLIICILILIMFFSLILSVLTTTSNLRQMYKNIPDEDIKWHDSKELQTINSIYKP</sequence>
<dbReference type="OrthoDB" id="10045187at2759"/>
<keyword evidence="1" id="KW-1133">Transmembrane helix</keyword>
<name>A0A815A5F4_9BILA</name>
<evidence type="ECO:0000313" key="3">
    <source>
        <dbReference type="EMBL" id="CAF4137840.1"/>
    </source>
</evidence>
<accession>A0A815A5F4</accession>
<dbReference type="Proteomes" id="UP000663823">
    <property type="component" value="Unassembled WGS sequence"/>
</dbReference>
<reference evidence="2" key="1">
    <citation type="submission" date="2021-02" db="EMBL/GenBank/DDBJ databases">
        <authorList>
            <person name="Nowell W R."/>
        </authorList>
    </citation>
    <scope>NUCLEOTIDE SEQUENCE</scope>
</reference>
<evidence type="ECO:0000256" key="1">
    <source>
        <dbReference type="SAM" id="Phobius"/>
    </source>
</evidence>
<protein>
    <submittedName>
        <fullName evidence="2">Uncharacterized protein</fullName>
    </submittedName>
</protein>